<name>A0A0A9FVU1_ARUDO</name>
<dbReference type="AlphaFoldDB" id="A0A0A9FVU1"/>
<accession>A0A0A9FVU1</accession>
<sequence length="17" mass="2002">MHQFILSTFVISLTLDH</sequence>
<reference evidence="1" key="2">
    <citation type="journal article" date="2015" name="Data Brief">
        <title>Shoot transcriptome of the giant reed, Arundo donax.</title>
        <authorList>
            <person name="Barrero R.A."/>
            <person name="Guerrero F.D."/>
            <person name="Moolhuijzen P."/>
            <person name="Goolsby J.A."/>
            <person name="Tidwell J."/>
            <person name="Bellgard S.E."/>
            <person name="Bellgard M.I."/>
        </authorList>
    </citation>
    <scope>NUCLEOTIDE SEQUENCE</scope>
    <source>
        <tissue evidence="1">Shoot tissue taken approximately 20 cm above the soil surface</tissue>
    </source>
</reference>
<reference evidence="1" key="1">
    <citation type="submission" date="2014-09" db="EMBL/GenBank/DDBJ databases">
        <authorList>
            <person name="Magalhaes I.L.F."/>
            <person name="Oliveira U."/>
            <person name="Santos F.R."/>
            <person name="Vidigal T.H.D.A."/>
            <person name="Brescovit A.D."/>
            <person name="Santos A.J."/>
        </authorList>
    </citation>
    <scope>NUCLEOTIDE SEQUENCE</scope>
    <source>
        <tissue evidence="1">Shoot tissue taken approximately 20 cm above the soil surface</tissue>
    </source>
</reference>
<evidence type="ECO:0000313" key="1">
    <source>
        <dbReference type="EMBL" id="JAE14426.1"/>
    </source>
</evidence>
<organism evidence="1">
    <name type="scientific">Arundo donax</name>
    <name type="common">Giant reed</name>
    <name type="synonym">Donax arundinaceus</name>
    <dbReference type="NCBI Taxonomy" id="35708"/>
    <lineage>
        <taxon>Eukaryota</taxon>
        <taxon>Viridiplantae</taxon>
        <taxon>Streptophyta</taxon>
        <taxon>Embryophyta</taxon>
        <taxon>Tracheophyta</taxon>
        <taxon>Spermatophyta</taxon>
        <taxon>Magnoliopsida</taxon>
        <taxon>Liliopsida</taxon>
        <taxon>Poales</taxon>
        <taxon>Poaceae</taxon>
        <taxon>PACMAD clade</taxon>
        <taxon>Arundinoideae</taxon>
        <taxon>Arundineae</taxon>
        <taxon>Arundo</taxon>
    </lineage>
</organism>
<dbReference type="EMBL" id="GBRH01183470">
    <property type="protein sequence ID" value="JAE14426.1"/>
    <property type="molecule type" value="Transcribed_RNA"/>
</dbReference>
<proteinExistence type="predicted"/>
<protein>
    <submittedName>
        <fullName evidence="1">Uncharacterized protein</fullName>
    </submittedName>
</protein>